<evidence type="ECO:0000256" key="2">
    <source>
        <dbReference type="ARBA" id="ARBA00022801"/>
    </source>
</evidence>
<dbReference type="PANTHER" id="PTHR42988">
    <property type="entry name" value="PHOSPHOHYDROLASE"/>
    <property type="match status" value="1"/>
</dbReference>
<dbReference type="EMBL" id="BJMD01000009">
    <property type="protein sequence ID" value="GEB18992.1"/>
    <property type="molecule type" value="Genomic_DNA"/>
</dbReference>
<keyword evidence="2" id="KW-0378">Hydrolase</keyword>
<dbReference type="InterPro" id="IPR050884">
    <property type="entry name" value="CNP_phosphodiesterase-III"/>
</dbReference>
<reference evidence="7 8" key="1">
    <citation type="submission" date="2019-06" db="EMBL/GenBank/DDBJ databases">
        <title>Whole genome shotgun sequence of Paenarthrobacter aurescens NBRC 12136.</title>
        <authorList>
            <person name="Hosoyama A."/>
            <person name="Uohara A."/>
            <person name="Ohji S."/>
            <person name="Ichikawa N."/>
        </authorList>
    </citation>
    <scope>NUCLEOTIDE SEQUENCE [LARGE SCALE GENOMIC DNA]</scope>
    <source>
        <strain evidence="7 8">NBRC 12136</strain>
    </source>
</reference>
<protein>
    <submittedName>
        <fullName evidence="7">3',5'-cyclic adenosine monophosphate phosphodiesterase CpdA</fullName>
    </submittedName>
</protein>
<dbReference type="InterPro" id="IPR029052">
    <property type="entry name" value="Metallo-depent_PP-like"/>
</dbReference>
<dbReference type="SUPFAM" id="SSF56300">
    <property type="entry name" value="Metallo-dependent phosphatases"/>
    <property type="match status" value="1"/>
</dbReference>
<evidence type="ECO:0000256" key="1">
    <source>
        <dbReference type="ARBA" id="ARBA00022723"/>
    </source>
</evidence>
<dbReference type="CDD" id="cd07402">
    <property type="entry name" value="MPP_GpdQ"/>
    <property type="match status" value="1"/>
</dbReference>
<dbReference type="Gene3D" id="3.60.21.10">
    <property type="match status" value="1"/>
</dbReference>
<evidence type="ECO:0000313" key="8">
    <source>
        <dbReference type="Proteomes" id="UP000317715"/>
    </source>
</evidence>
<feature type="domain" description="Calcineurin-like phosphoesterase" evidence="6">
    <location>
        <begin position="15"/>
        <end position="212"/>
    </location>
</feature>
<keyword evidence="8" id="KW-1185">Reference proteome</keyword>
<accession>A0A4Y3NBF5</accession>
<feature type="region of interest" description="Disordered" evidence="5">
    <location>
        <begin position="294"/>
        <end position="327"/>
    </location>
</feature>
<dbReference type="RefSeq" id="WP_141283260.1">
    <property type="nucleotide sequence ID" value="NZ_BAAAWK010000001.1"/>
</dbReference>
<dbReference type="PANTHER" id="PTHR42988:SF2">
    <property type="entry name" value="CYCLIC NUCLEOTIDE PHOSPHODIESTERASE CBUA0032-RELATED"/>
    <property type="match status" value="1"/>
</dbReference>
<evidence type="ECO:0000259" key="6">
    <source>
        <dbReference type="Pfam" id="PF00149"/>
    </source>
</evidence>
<evidence type="ECO:0000256" key="5">
    <source>
        <dbReference type="SAM" id="MobiDB-lite"/>
    </source>
</evidence>
<dbReference type="GO" id="GO:0046872">
    <property type="term" value="F:metal ion binding"/>
    <property type="evidence" value="ECO:0007669"/>
    <property type="project" value="UniProtKB-KW"/>
</dbReference>
<dbReference type="OrthoDB" id="5241795at2"/>
<gene>
    <name evidence="7" type="primary">cpdA</name>
    <name evidence="7" type="ORF">AAU01_17470</name>
</gene>
<keyword evidence="3" id="KW-0408">Iron</keyword>
<dbReference type="Pfam" id="PF00149">
    <property type="entry name" value="Metallophos"/>
    <property type="match status" value="1"/>
</dbReference>
<name>A0A4Y3NBF5_PAEAU</name>
<evidence type="ECO:0000256" key="3">
    <source>
        <dbReference type="ARBA" id="ARBA00023004"/>
    </source>
</evidence>
<comment type="similarity">
    <text evidence="4">Belongs to the cyclic nucleotide phosphodiesterase class-III family.</text>
</comment>
<dbReference type="GeneID" id="97299665"/>
<organism evidence="7 8">
    <name type="scientific">Paenarthrobacter aurescens</name>
    <name type="common">Arthrobacter aurescens</name>
    <dbReference type="NCBI Taxonomy" id="43663"/>
    <lineage>
        <taxon>Bacteria</taxon>
        <taxon>Bacillati</taxon>
        <taxon>Actinomycetota</taxon>
        <taxon>Actinomycetes</taxon>
        <taxon>Micrococcales</taxon>
        <taxon>Micrococcaceae</taxon>
        <taxon>Paenarthrobacter</taxon>
    </lineage>
</organism>
<evidence type="ECO:0000256" key="4">
    <source>
        <dbReference type="ARBA" id="ARBA00025742"/>
    </source>
</evidence>
<comment type="caution">
    <text evidence="7">The sequence shown here is derived from an EMBL/GenBank/DDBJ whole genome shotgun (WGS) entry which is preliminary data.</text>
</comment>
<dbReference type="InterPro" id="IPR026575">
    <property type="entry name" value="GpdQ/CpdA-like"/>
</dbReference>
<keyword evidence="1" id="KW-0479">Metal-binding</keyword>
<evidence type="ECO:0000313" key="7">
    <source>
        <dbReference type="EMBL" id="GEB18992.1"/>
    </source>
</evidence>
<dbReference type="InterPro" id="IPR004843">
    <property type="entry name" value="Calcineurin-like_PHP"/>
</dbReference>
<sequence length="327" mass="34818">MELIEAEYPKPGHVLLHLSDLHLVGGPGTLHGSVDSAARLNEICEQIIASRIRPEAIIFTGDLADKGELEAYERLREMIEPLCASLGAKAIWAMGNHDNRANFRSAFADASAASKPQDPVDRSYFVNGLRIITLDTTVPGHHYGELSESQLEWLADELATPAPDGTILALHHPPVPCVQDLAVLVELRGQAALAAVVRNTDVRTILGGHLHYSTTASFAGIPVSVASATCYTQDLAVRAGGQRGRDGAQSYNMIHVYEHTIVHSVVPMSGGVTVGEPLDADEVQRRLAAAGIRIPHESRVGAHTSPGTHTSSLPLVSPGSFTSPKAP</sequence>
<dbReference type="GO" id="GO:0004112">
    <property type="term" value="F:cyclic-nucleotide phosphodiesterase activity"/>
    <property type="evidence" value="ECO:0007669"/>
    <property type="project" value="InterPro"/>
</dbReference>
<feature type="compositionally biased region" description="Polar residues" evidence="5">
    <location>
        <begin position="305"/>
        <end position="327"/>
    </location>
</feature>
<proteinExistence type="inferred from homology"/>
<dbReference type="Proteomes" id="UP000317715">
    <property type="component" value="Unassembled WGS sequence"/>
</dbReference>
<dbReference type="AlphaFoldDB" id="A0A4Y3NBF5"/>